<comment type="caution">
    <text evidence="1">The sequence shown here is derived from an EMBL/GenBank/DDBJ whole genome shotgun (WGS) entry which is preliminary data.</text>
</comment>
<evidence type="ECO:0000313" key="3">
    <source>
        <dbReference type="Proteomes" id="UP000663872"/>
    </source>
</evidence>
<dbReference type="AlphaFoldDB" id="A0A818XN73"/>
<name>A0A818XN73_9BILA</name>
<evidence type="ECO:0000313" key="2">
    <source>
        <dbReference type="EMBL" id="CAF4962404.1"/>
    </source>
</evidence>
<dbReference type="EMBL" id="CAJNYT010005422">
    <property type="protein sequence ID" value="CAF3743140.1"/>
    <property type="molecule type" value="Genomic_DNA"/>
</dbReference>
<gene>
    <name evidence="1" type="ORF">GRG538_LOCUS30967</name>
    <name evidence="2" type="ORF">QYT958_LOCUS34406</name>
</gene>
<proteinExistence type="predicted"/>
<evidence type="ECO:0000313" key="1">
    <source>
        <dbReference type="EMBL" id="CAF3743140.1"/>
    </source>
</evidence>
<accession>A0A818XN73</accession>
<dbReference type="Proteomes" id="UP000663872">
    <property type="component" value="Unassembled WGS sequence"/>
</dbReference>
<dbReference type="EMBL" id="CAJOBR010024684">
    <property type="protein sequence ID" value="CAF4962404.1"/>
    <property type="molecule type" value="Genomic_DNA"/>
</dbReference>
<sequence>MDTDSNDKTNCCVDGCPSNLNNNSLCLTQAIEFACENCTNKFCFTHFVDHMKKGEEDPKSNKISCNSTSNHLCSTGLAIISDKEALVLQPVATRDGIGRPFPPIEPTATGDNLERFCVIKLPARLNSRSTAALEAGTEKIRAAILERAG</sequence>
<reference evidence="1" key="1">
    <citation type="submission" date="2021-02" db="EMBL/GenBank/DDBJ databases">
        <authorList>
            <person name="Nowell W R."/>
        </authorList>
    </citation>
    <scope>NUCLEOTIDE SEQUENCE</scope>
</reference>
<dbReference type="Proteomes" id="UP000663848">
    <property type="component" value="Unassembled WGS sequence"/>
</dbReference>
<protein>
    <submittedName>
        <fullName evidence="1">Uncharacterized protein</fullName>
    </submittedName>
</protein>
<organism evidence="1 3">
    <name type="scientific">Rotaria socialis</name>
    <dbReference type="NCBI Taxonomy" id="392032"/>
    <lineage>
        <taxon>Eukaryota</taxon>
        <taxon>Metazoa</taxon>
        <taxon>Spiralia</taxon>
        <taxon>Gnathifera</taxon>
        <taxon>Rotifera</taxon>
        <taxon>Eurotatoria</taxon>
        <taxon>Bdelloidea</taxon>
        <taxon>Philodinida</taxon>
        <taxon>Philodinidae</taxon>
        <taxon>Rotaria</taxon>
    </lineage>
</organism>